<keyword evidence="2" id="KW-1185">Reference proteome</keyword>
<evidence type="ECO:0000313" key="2">
    <source>
        <dbReference type="Proteomes" id="UP001362999"/>
    </source>
</evidence>
<protein>
    <recommendedName>
        <fullName evidence="3">Secreted protein</fullName>
    </recommendedName>
</protein>
<comment type="caution">
    <text evidence="1">The sequence shown here is derived from an EMBL/GenBank/DDBJ whole genome shotgun (WGS) entry which is preliminary data.</text>
</comment>
<name>A0AAW0BTH6_9AGAR</name>
<evidence type="ECO:0008006" key="3">
    <source>
        <dbReference type="Google" id="ProtNLM"/>
    </source>
</evidence>
<gene>
    <name evidence="1" type="ORF">R3P38DRAFT_3266526</name>
</gene>
<reference evidence="1 2" key="1">
    <citation type="journal article" date="2024" name="J Genomics">
        <title>Draft genome sequencing and assembly of Favolaschia claudopus CIRM-BRFM 2984 isolated from oak limbs.</title>
        <authorList>
            <person name="Navarro D."/>
            <person name="Drula E."/>
            <person name="Chaduli D."/>
            <person name="Cazenave R."/>
            <person name="Ahrendt S."/>
            <person name="Wang J."/>
            <person name="Lipzen A."/>
            <person name="Daum C."/>
            <person name="Barry K."/>
            <person name="Grigoriev I.V."/>
            <person name="Favel A."/>
            <person name="Rosso M.N."/>
            <person name="Martin F."/>
        </authorList>
    </citation>
    <scope>NUCLEOTIDE SEQUENCE [LARGE SCALE GENOMIC DNA]</scope>
    <source>
        <strain evidence="1 2">CIRM-BRFM 2984</strain>
    </source>
</reference>
<evidence type="ECO:0000313" key="1">
    <source>
        <dbReference type="EMBL" id="KAK7029719.1"/>
    </source>
</evidence>
<sequence length="93" mass="10391">MFSLASFAFSSLGRKAALRPLIGVTTGLQVASFGANIRFNLKAPDISNHTFHRESRRCIRPYQDDTVSKGRVNLGVDGPKFQHRGCRVSRRRS</sequence>
<proteinExistence type="predicted"/>
<dbReference type="Proteomes" id="UP001362999">
    <property type="component" value="Unassembled WGS sequence"/>
</dbReference>
<organism evidence="1 2">
    <name type="scientific">Favolaschia claudopus</name>
    <dbReference type="NCBI Taxonomy" id="2862362"/>
    <lineage>
        <taxon>Eukaryota</taxon>
        <taxon>Fungi</taxon>
        <taxon>Dikarya</taxon>
        <taxon>Basidiomycota</taxon>
        <taxon>Agaricomycotina</taxon>
        <taxon>Agaricomycetes</taxon>
        <taxon>Agaricomycetidae</taxon>
        <taxon>Agaricales</taxon>
        <taxon>Marasmiineae</taxon>
        <taxon>Mycenaceae</taxon>
        <taxon>Favolaschia</taxon>
    </lineage>
</organism>
<dbReference type="AlphaFoldDB" id="A0AAW0BTH6"/>
<dbReference type="EMBL" id="JAWWNJ010000026">
    <property type="protein sequence ID" value="KAK7029719.1"/>
    <property type="molecule type" value="Genomic_DNA"/>
</dbReference>
<accession>A0AAW0BTH6</accession>